<keyword evidence="1" id="KW-0812">Transmembrane</keyword>
<keyword evidence="3" id="KW-0482">Metalloprotease</keyword>
<comment type="caution">
    <text evidence="3">The sequence shown here is derived from an EMBL/GenBank/DDBJ whole genome shotgun (WGS) entry which is preliminary data.</text>
</comment>
<evidence type="ECO:0000256" key="1">
    <source>
        <dbReference type="SAM" id="Phobius"/>
    </source>
</evidence>
<keyword evidence="1" id="KW-0472">Membrane</keyword>
<reference evidence="3 4" key="1">
    <citation type="journal article" date="2019" name="Nat. Microbiol.">
        <title>Wide diversity of methane and short-chain alkane metabolisms in uncultured archaea.</title>
        <authorList>
            <person name="Borrel G."/>
            <person name="Adam P.S."/>
            <person name="McKay L.J."/>
            <person name="Chen L.X."/>
            <person name="Sierra-Garcia I.N."/>
            <person name="Sieber C.M."/>
            <person name="Letourneur Q."/>
            <person name="Ghozlane A."/>
            <person name="Andersen G.L."/>
            <person name="Li W.J."/>
            <person name="Hallam S.J."/>
            <person name="Muyzer G."/>
            <person name="de Oliveira V.M."/>
            <person name="Inskeep W.P."/>
            <person name="Banfield J.F."/>
            <person name="Gribaldo S."/>
        </authorList>
    </citation>
    <scope>NUCLEOTIDE SEQUENCE [LARGE SCALE GENOMIC DNA]</scope>
    <source>
        <strain evidence="3">NM1b</strain>
    </source>
</reference>
<feature type="transmembrane region" description="Helical" evidence="1">
    <location>
        <begin position="42"/>
        <end position="61"/>
    </location>
</feature>
<gene>
    <name evidence="3" type="ORF">EF807_04050</name>
</gene>
<dbReference type="Pfam" id="PF02517">
    <property type="entry name" value="Rce1-like"/>
    <property type="match status" value="1"/>
</dbReference>
<feature type="domain" description="CAAX prenyl protease 2/Lysostaphin resistance protein A-like" evidence="2">
    <location>
        <begin position="3"/>
        <end position="49"/>
    </location>
</feature>
<name>A0A520KY22_9EURY</name>
<feature type="transmembrane region" description="Helical" evidence="1">
    <location>
        <begin position="6"/>
        <end position="30"/>
    </location>
</feature>
<keyword evidence="1" id="KW-1133">Transmembrane helix</keyword>
<sequence length="62" mass="6984">WSLWNLGHVVPIVLIQVISASIFGLIAGYIYQETKSLAGPVVIHNLFDGLSMLSLFIFYWTM</sequence>
<evidence type="ECO:0000313" key="3">
    <source>
        <dbReference type="EMBL" id="RZN69866.1"/>
    </source>
</evidence>
<proteinExistence type="predicted"/>
<feature type="non-terminal residue" evidence="3">
    <location>
        <position position="1"/>
    </location>
</feature>
<dbReference type="GO" id="GO:0008237">
    <property type="term" value="F:metallopeptidase activity"/>
    <property type="evidence" value="ECO:0007669"/>
    <property type="project" value="UniProtKB-KW"/>
</dbReference>
<keyword evidence="3" id="KW-0378">Hydrolase</keyword>
<dbReference type="GO" id="GO:0004175">
    <property type="term" value="F:endopeptidase activity"/>
    <property type="evidence" value="ECO:0007669"/>
    <property type="project" value="UniProtKB-ARBA"/>
</dbReference>
<evidence type="ECO:0000259" key="2">
    <source>
        <dbReference type="Pfam" id="PF02517"/>
    </source>
</evidence>
<organism evidence="3 4">
    <name type="scientific">Candidatus Methanolliviera hydrocarbonicum</name>
    <dbReference type="NCBI Taxonomy" id="2491085"/>
    <lineage>
        <taxon>Archaea</taxon>
        <taxon>Methanobacteriati</taxon>
        <taxon>Methanobacteriota</taxon>
        <taxon>Candidatus Methanoliparia</taxon>
        <taxon>Candidatus Methanoliparales</taxon>
        <taxon>Candidatus Methanollivieraceae</taxon>
        <taxon>Candidatus Methanolliviera</taxon>
    </lineage>
</organism>
<protein>
    <submittedName>
        <fullName evidence="3">CPBP family intramembrane metalloprotease</fullName>
    </submittedName>
</protein>
<dbReference type="GO" id="GO:0080120">
    <property type="term" value="P:CAAX-box protein maturation"/>
    <property type="evidence" value="ECO:0007669"/>
    <property type="project" value="UniProtKB-ARBA"/>
</dbReference>
<dbReference type="GO" id="GO:0006508">
    <property type="term" value="P:proteolysis"/>
    <property type="evidence" value="ECO:0007669"/>
    <property type="project" value="UniProtKB-KW"/>
</dbReference>
<dbReference type="InterPro" id="IPR003675">
    <property type="entry name" value="Rce1/LyrA-like_dom"/>
</dbReference>
<dbReference type="AlphaFoldDB" id="A0A520KY22"/>
<keyword evidence="3" id="KW-0645">Protease</keyword>
<dbReference type="Proteomes" id="UP000320766">
    <property type="component" value="Unassembled WGS sequence"/>
</dbReference>
<accession>A0A520KY22</accession>
<dbReference type="EMBL" id="RXIL01000066">
    <property type="protein sequence ID" value="RZN69866.1"/>
    <property type="molecule type" value="Genomic_DNA"/>
</dbReference>
<evidence type="ECO:0000313" key="4">
    <source>
        <dbReference type="Proteomes" id="UP000320766"/>
    </source>
</evidence>